<reference evidence="1 2" key="1">
    <citation type="journal article" date="2023" name="Plants (Basel)">
        <title>Bridging the Gap: Combining Genomics and Transcriptomics Approaches to Understand Stylosanthes scabra, an Orphan Legume from the Brazilian Caatinga.</title>
        <authorList>
            <person name="Ferreira-Neto J.R.C."/>
            <person name="da Silva M.D."/>
            <person name="Binneck E."/>
            <person name="de Melo N.F."/>
            <person name="da Silva R.H."/>
            <person name="de Melo A.L.T.M."/>
            <person name="Pandolfi V."/>
            <person name="Bustamante F.O."/>
            <person name="Brasileiro-Vidal A.C."/>
            <person name="Benko-Iseppon A.M."/>
        </authorList>
    </citation>
    <scope>NUCLEOTIDE SEQUENCE [LARGE SCALE GENOMIC DNA]</scope>
    <source>
        <tissue evidence="1">Leaves</tissue>
    </source>
</reference>
<accession>A0ABU6T1S2</accession>
<dbReference type="Proteomes" id="UP001341840">
    <property type="component" value="Unassembled WGS sequence"/>
</dbReference>
<name>A0ABU6T1S2_9FABA</name>
<comment type="caution">
    <text evidence="1">The sequence shown here is derived from an EMBL/GenBank/DDBJ whole genome shotgun (WGS) entry which is preliminary data.</text>
</comment>
<keyword evidence="2" id="KW-1185">Reference proteome</keyword>
<sequence>FGYCCVAAMESFSSAVRFDIDKFHGRMFFGLWQIQAKDVLTQSGLHKMRKVWAYCPGGASTAKGFKVADRASLVERYDDIL</sequence>
<evidence type="ECO:0000313" key="2">
    <source>
        <dbReference type="Proteomes" id="UP001341840"/>
    </source>
</evidence>
<organism evidence="1 2">
    <name type="scientific">Stylosanthes scabra</name>
    <dbReference type="NCBI Taxonomy" id="79078"/>
    <lineage>
        <taxon>Eukaryota</taxon>
        <taxon>Viridiplantae</taxon>
        <taxon>Streptophyta</taxon>
        <taxon>Embryophyta</taxon>
        <taxon>Tracheophyta</taxon>
        <taxon>Spermatophyta</taxon>
        <taxon>Magnoliopsida</taxon>
        <taxon>eudicotyledons</taxon>
        <taxon>Gunneridae</taxon>
        <taxon>Pentapetalae</taxon>
        <taxon>rosids</taxon>
        <taxon>fabids</taxon>
        <taxon>Fabales</taxon>
        <taxon>Fabaceae</taxon>
        <taxon>Papilionoideae</taxon>
        <taxon>50 kb inversion clade</taxon>
        <taxon>dalbergioids sensu lato</taxon>
        <taxon>Dalbergieae</taxon>
        <taxon>Pterocarpus clade</taxon>
        <taxon>Stylosanthes</taxon>
    </lineage>
</organism>
<gene>
    <name evidence="1" type="ORF">PIB30_115387</name>
</gene>
<feature type="non-terminal residue" evidence="1">
    <location>
        <position position="1"/>
    </location>
</feature>
<protein>
    <submittedName>
        <fullName evidence="1">Uncharacterized protein</fullName>
    </submittedName>
</protein>
<dbReference type="EMBL" id="JASCZI010072840">
    <property type="protein sequence ID" value="MED6142605.1"/>
    <property type="molecule type" value="Genomic_DNA"/>
</dbReference>
<evidence type="ECO:0000313" key="1">
    <source>
        <dbReference type="EMBL" id="MED6142605.1"/>
    </source>
</evidence>
<proteinExistence type="predicted"/>